<dbReference type="GO" id="GO:0006351">
    <property type="term" value="P:DNA-templated transcription"/>
    <property type="evidence" value="ECO:0007669"/>
    <property type="project" value="TreeGrafter"/>
</dbReference>
<proteinExistence type="inferred from homology"/>
<dbReference type="GO" id="GO:0003700">
    <property type="term" value="F:DNA-binding transcription factor activity"/>
    <property type="evidence" value="ECO:0007669"/>
    <property type="project" value="InterPro"/>
</dbReference>
<name>A0A940YEJ4_9BURK</name>
<dbReference type="Gene3D" id="1.10.10.10">
    <property type="entry name" value="Winged helix-like DNA-binding domain superfamily/Winged helix DNA-binding domain"/>
    <property type="match status" value="1"/>
</dbReference>
<dbReference type="Proteomes" id="UP000676246">
    <property type="component" value="Unassembled WGS sequence"/>
</dbReference>
<evidence type="ECO:0000313" key="6">
    <source>
        <dbReference type="EMBL" id="MBQ0931122.1"/>
    </source>
</evidence>
<evidence type="ECO:0000256" key="4">
    <source>
        <dbReference type="ARBA" id="ARBA00023163"/>
    </source>
</evidence>
<evidence type="ECO:0000313" key="7">
    <source>
        <dbReference type="Proteomes" id="UP000676246"/>
    </source>
</evidence>
<dbReference type="SUPFAM" id="SSF53850">
    <property type="entry name" value="Periplasmic binding protein-like II"/>
    <property type="match status" value="1"/>
</dbReference>
<reference evidence="6 7" key="1">
    <citation type="submission" date="2021-04" db="EMBL/GenBank/DDBJ databases">
        <title>The genome sequence of Ideonella sp. 3Y2.</title>
        <authorList>
            <person name="Liu Y."/>
        </authorList>
    </citation>
    <scope>NUCLEOTIDE SEQUENCE [LARGE SCALE GENOMIC DNA]</scope>
    <source>
        <strain evidence="6 7">3Y2</strain>
    </source>
</reference>
<dbReference type="SUPFAM" id="SSF46785">
    <property type="entry name" value="Winged helix' DNA-binding domain"/>
    <property type="match status" value="1"/>
</dbReference>
<dbReference type="PANTHER" id="PTHR30537">
    <property type="entry name" value="HTH-TYPE TRANSCRIPTIONAL REGULATOR"/>
    <property type="match status" value="1"/>
</dbReference>
<dbReference type="Gene3D" id="3.40.190.290">
    <property type="match status" value="1"/>
</dbReference>
<comment type="similarity">
    <text evidence="1">Belongs to the LysR transcriptional regulatory family.</text>
</comment>
<sequence>MNLQLDDLALFVRVVELGTLSAAARERNGPVSQVTRALARLEAQCGARLLHRSTHGLTLTDEGDTVLAHARQMLQTSLQLESELSGRLAGPRGWVRVGCSAVIAQAVLAPSLPALLAAHPGLRLDIVADDRMVDMAREGLDLTIRTGTPAGDDLVAREIGQLSRSLYAAPTYAEAHGLPTEPEQLARHQLVGHALMPVLNTWTAGEGREQRRWTVSPSIRASDTGTVLALVRAGVGIGRLVDLVARPLVRSGELLPVLPQWFGEKPLPMYAVMLRERHRLPKVRACIEHWAAWMAAV</sequence>
<dbReference type="EMBL" id="JAGQDD010000007">
    <property type="protein sequence ID" value="MBQ0931122.1"/>
    <property type="molecule type" value="Genomic_DNA"/>
</dbReference>
<dbReference type="InterPro" id="IPR000847">
    <property type="entry name" value="LysR_HTH_N"/>
</dbReference>
<organism evidence="6 7">
    <name type="scientific">Ideonella alba</name>
    <dbReference type="NCBI Taxonomy" id="2824118"/>
    <lineage>
        <taxon>Bacteria</taxon>
        <taxon>Pseudomonadati</taxon>
        <taxon>Pseudomonadota</taxon>
        <taxon>Betaproteobacteria</taxon>
        <taxon>Burkholderiales</taxon>
        <taxon>Sphaerotilaceae</taxon>
        <taxon>Ideonella</taxon>
    </lineage>
</organism>
<dbReference type="InterPro" id="IPR036388">
    <property type="entry name" value="WH-like_DNA-bd_sf"/>
</dbReference>
<protein>
    <submittedName>
        <fullName evidence="6">LysR family transcriptional regulator</fullName>
    </submittedName>
</protein>
<dbReference type="GO" id="GO:0043565">
    <property type="term" value="F:sequence-specific DNA binding"/>
    <property type="evidence" value="ECO:0007669"/>
    <property type="project" value="TreeGrafter"/>
</dbReference>
<keyword evidence="3" id="KW-0238">DNA-binding</keyword>
<gene>
    <name evidence="6" type="ORF">KAK03_11550</name>
</gene>
<comment type="caution">
    <text evidence="6">The sequence shown here is derived from an EMBL/GenBank/DDBJ whole genome shotgun (WGS) entry which is preliminary data.</text>
</comment>
<feature type="domain" description="HTH lysR-type" evidence="5">
    <location>
        <begin position="1"/>
        <end position="60"/>
    </location>
</feature>
<dbReference type="CDD" id="cd08422">
    <property type="entry name" value="PBP2_CrgA_like"/>
    <property type="match status" value="1"/>
</dbReference>
<dbReference type="InterPro" id="IPR058163">
    <property type="entry name" value="LysR-type_TF_proteobact-type"/>
</dbReference>
<dbReference type="Pfam" id="PF03466">
    <property type="entry name" value="LysR_substrate"/>
    <property type="match status" value="1"/>
</dbReference>
<evidence type="ECO:0000256" key="3">
    <source>
        <dbReference type="ARBA" id="ARBA00023125"/>
    </source>
</evidence>
<evidence type="ECO:0000256" key="1">
    <source>
        <dbReference type="ARBA" id="ARBA00009437"/>
    </source>
</evidence>
<evidence type="ECO:0000256" key="2">
    <source>
        <dbReference type="ARBA" id="ARBA00023015"/>
    </source>
</evidence>
<accession>A0A940YEJ4</accession>
<evidence type="ECO:0000259" key="5">
    <source>
        <dbReference type="PROSITE" id="PS50931"/>
    </source>
</evidence>
<dbReference type="RefSeq" id="WP_210854110.1">
    <property type="nucleotide sequence ID" value="NZ_JAGQDD010000007.1"/>
</dbReference>
<dbReference type="InterPro" id="IPR036390">
    <property type="entry name" value="WH_DNA-bd_sf"/>
</dbReference>
<dbReference type="PANTHER" id="PTHR30537:SF3">
    <property type="entry name" value="TRANSCRIPTIONAL REGULATORY PROTEIN"/>
    <property type="match status" value="1"/>
</dbReference>
<keyword evidence="7" id="KW-1185">Reference proteome</keyword>
<keyword evidence="4" id="KW-0804">Transcription</keyword>
<keyword evidence="2" id="KW-0805">Transcription regulation</keyword>
<dbReference type="InterPro" id="IPR005119">
    <property type="entry name" value="LysR_subst-bd"/>
</dbReference>
<dbReference type="Pfam" id="PF00126">
    <property type="entry name" value="HTH_1"/>
    <property type="match status" value="1"/>
</dbReference>
<dbReference type="AlphaFoldDB" id="A0A940YEJ4"/>
<dbReference type="PROSITE" id="PS50931">
    <property type="entry name" value="HTH_LYSR"/>
    <property type="match status" value="1"/>
</dbReference>